<dbReference type="EMBL" id="JAGGLR010000035">
    <property type="protein sequence ID" value="MBP2068002.1"/>
    <property type="molecule type" value="Genomic_DNA"/>
</dbReference>
<dbReference type="AlphaFoldDB" id="A0A060ZP83"/>
<dbReference type="CDD" id="cd16936">
    <property type="entry name" value="HATPase_RsbW-like"/>
    <property type="match status" value="1"/>
</dbReference>
<dbReference type="SUPFAM" id="SSF55874">
    <property type="entry name" value="ATPase domain of HSP90 chaperone/DNA topoisomerase II/histidine kinase"/>
    <property type="match status" value="1"/>
</dbReference>
<dbReference type="Proteomes" id="UP000756710">
    <property type="component" value="Unassembled WGS sequence"/>
</dbReference>
<evidence type="ECO:0000313" key="5">
    <source>
        <dbReference type="Proteomes" id="UP000756710"/>
    </source>
</evidence>
<name>A0A060ZP83_9ACTN</name>
<dbReference type="HOGENOM" id="CLU_090336_4_3_11"/>
<dbReference type="RefSeq" id="WP_052701437.1">
    <property type="nucleotide sequence ID" value="NZ_BAABDR010000093.1"/>
</dbReference>
<keyword evidence="1" id="KW-0723">Serine/threonine-protein kinase</keyword>
<dbReference type="InterPro" id="IPR050267">
    <property type="entry name" value="Anti-sigma-factor_SerPK"/>
</dbReference>
<feature type="domain" description="Histidine kinase/HSP90-like ATPase" evidence="2">
    <location>
        <begin position="18"/>
        <end position="130"/>
    </location>
</feature>
<dbReference type="EMBL" id="LK022848">
    <property type="protein sequence ID" value="CDR07940.1"/>
    <property type="molecule type" value="Genomic_DNA"/>
</dbReference>
<accession>A0A060ZP83</accession>
<evidence type="ECO:0000256" key="1">
    <source>
        <dbReference type="ARBA" id="ARBA00022527"/>
    </source>
</evidence>
<protein>
    <submittedName>
        <fullName evidence="3">ATP-binding region ATPase domain protein</fullName>
    </submittedName>
    <submittedName>
        <fullName evidence="4">Anti-sigma regulatory factor (Ser/Thr protein kinase)</fullName>
    </submittedName>
</protein>
<reference evidence="3" key="1">
    <citation type="submission" date="2014-05" db="EMBL/GenBank/DDBJ databases">
        <authorList>
            <person name="Horn Fabian"/>
        </authorList>
    </citation>
    <scope>NUCLEOTIDE SEQUENCE</scope>
</reference>
<keyword evidence="1" id="KW-0418">Kinase</keyword>
<dbReference type="GO" id="GO:0004674">
    <property type="term" value="F:protein serine/threonine kinase activity"/>
    <property type="evidence" value="ECO:0007669"/>
    <property type="project" value="UniProtKB-KW"/>
</dbReference>
<dbReference type="Pfam" id="PF13581">
    <property type="entry name" value="HATPase_c_2"/>
    <property type="match status" value="1"/>
</dbReference>
<keyword evidence="5" id="KW-1185">Reference proteome</keyword>
<dbReference type="GO" id="GO:0005524">
    <property type="term" value="F:ATP binding"/>
    <property type="evidence" value="ECO:0007669"/>
    <property type="project" value="UniProtKB-KW"/>
</dbReference>
<evidence type="ECO:0000259" key="2">
    <source>
        <dbReference type="Pfam" id="PF13581"/>
    </source>
</evidence>
<keyword evidence="3" id="KW-0547">Nucleotide-binding</keyword>
<dbReference type="PANTHER" id="PTHR35526:SF3">
    <property type="entry name" value="ANTI-SIGMA-F FACTOR RSBW"/>
    <property type="match status" value="1"/>
</dbReference>
<reference evidence="4 5" key="2">
    <citation type="submission" date="2021-03" db="EMBL/GenBank/DDBJ databases">
        <title>Genomic Encyclopedia of Type Strains, Phase IV (KMG-IV): sequencing the most valuable type-strain genomes for metagenomic binning, comparative biology and taxonomic classification.</title>
        <authorList>
            <person name="Goeker M."/>
        </authorList>
    </citation>
    <scope>NUCLEOTIDE SEQUENCE [LARGE SCALE GENOMIC DNA]</scope>
    <source>
        <strain evidence="4 5">DSM 41954</strain>
    </source>
</reference>
<evidence type="ECO:0000313" key="3">
    <source>
        <dbReference type="EMBL" id="CDR07940.1"/>
    </source>
</evidence>
<evidence type="ECO:0000313" key="4">
    <source>
        <dbReference type="EMBL" id="MBP2068002.1"/>
    </source>
</evidence>
<keyword evidence="1" id="KW-0808">Transferase</keyword>
<dbReference type="InterPro" id="IPR003594">
    <property type="entry name" value="HATPase_dom"/>
</dbReference>
<gene>
    <name evidence="4" type="ORF">J2Z30_009070</name>
    <name evidence="3" type="ORF">SIRAN4641</name>
</gene>
<keyword evidence="3" id="KW-0067">ATP-binding</keyword>
<sequence>MGAHAHPEHPHRYTLSAPALPTSPRLCRDFVRGIFAASGLSQLADAAALCTSELVTNVHRHGKGDVRMAATVQHDRVRVTVHDDSPELPSPRRAATDETNGRGLFLVTALSDICGMTLDESTEGTGKAVWFEFNVPPTQTKSLA</sequence>
<proteinExistence type="predicted"/>
<organism evidence="3">
    <name type="scientific">Streptomyces iranensis</name>
    <dbReference type="NCBI Taxonomy" id="576784"/>
    <lineage>
        <taxon>Bacteria</taxon>
        <taxon>Bacillati</taxon>
        <taxon>Actinomycetota</taxon>
        <taxon>Actinomycetes</taxon>
        <taxon>Kitasatosporales</taxon>
        <taxon>Streptomycetaceae</taxon>
        <taxon>Streptomyces</taxon>
        <taxon>Streptomyces violaceusniger group</taxon>
    </lineage>
</organism>
<dbReference type="Gene3D" id="3.30.565.10">
    <property type="entry name" value="Histidine kinase-like ATPase, C-terminal domain"/>
    <property type="match status" value="1"/>
</dbReference>
<dbReference type="InterPro" id="IPR036890">
    <property type="entry name" value="HATPase_C_sf"/>
</dbReference>
<dbReference type="PANTHER" id="PTHR35526">
    <property type="entry name" value="ANTI-SIGMA-F FACTOR RSBW-RELATED"/>
    <property type="match status" value="1"/>
</dbReference>